<dbReference type="Proteomes" id="UP000824469">
    <property type="component" value="Unassembled WGS sequence"/>
</dbReference>
<evidence type="ECO:0000313" key="2">
    <source>
        <dbReference type="Proteomes" id="UP000824469"/>
    </source>
</evidence>
<reference evidence="1 2" key="1">
    <citation type="journal article" date="2021" name="Nat. Plants">
        <title>The Taxus genome provides insights into paclitaxel biosynthesis.</title>
        <authorList>
            <person name="Xiong X."/>
            <person name="Gou J."/>
            <person name="Liao Q."/>
            <person name="Li Y."/>
            <person name="Zhou Q."/>
            <person name="Bi G."/>
            <person name="Li C."/>
            <person name="Du R."/>
            <person name="Wang X."/>
            <person name="Sun T."/>
            <person name="Guo L."/>
            <person name="Liang H."/>
            <person name="Lu P."/>
            <person name="Wu Y."/>
            <person name="Zhang Z."/>
            <person name="Ro D.K."/>
            <person name="Shang Y."/>
            <person name="Huang S."/>
            <person name="Yan J."/>
        </authorList>
    </citation>
    <scope>NUCLEOTIDE SEQUENCE [LARGE SCALE GENOMIC DNA]</scope>
    <source>
        <strain evidence="1">Ta-2019</strain>
    </source>
</reference>
<sequence>MTFFVGSNDCMWRQVDEIKPVLQEVLKAKNQDVPVERLFLQKEVSHDIHEGFQLVACWNLQISDK</sequence>
<dbReference type="EMBL" id="JAHRHJ020000006">
    <property type="protein sequence ID" value="KAH9311811.1"/>
    <property type="molecule type" value="Genomic_DNA"/>
</dbReference>
<protein>
    <submittedName>
        <fullName evidence="1">Uncharacterized protein</fullName>
    </submittedName>
</protein>
<proteinExistence type="predicted"/>
<keyword evidence="2" id="KW-1185">Reference proteome</keyword>
<accession>A0AA38L1F4</accession>
<organism evidence="1 2">
    <name type="scientific">Taxus chinensis</name>
    <name type="common">Chinese yew</name>
    <name type="synonym">Taxus wallichiana var. chinensis</name>
    <dbReference type="NCBI Taxonomy" id="29808"/>
    <lineage>
        <taxon>Eukaryota</taxon>
        <taxon>Viridiplantae</taxon>
        <taxon>Streptophyta</taxon>
        <taxon>Embryophyta</taxon>
        <taxon>Tracheophyta</taxon>
        <taxon>Spermatophyta</taxon>
        <taxon>Pinopsida</taxon>
        <taxon>Pinidae</taxon>
        <taxon>Conifers II</taxon>
        <taxon>Cupressales</taxon>
        <taxon>Taxaceae</taxon>
        <taxon>Taxus</taxon>
    </lineage>
</organism>
<gene>
    <name evidence="1" type="ORF">KI387_026846</name>
</gene>
<dbReference type="AlphaFoldDB" id="A0AA38L1F4"/>
<comment type="caution">
    <text evidence="1">The sequence shown here is derived from an EMBL/GenBank/DDBJ whole genome shotgun (WGS) entry which is preliminary data.</text>
</comment>
<evidence type="ECO:0000313" key="1">
    <source>
        <dbReference type="EMBL" id="KAH9311811.1"/>
    </source>
</evidence>
<name>A0AA38L1F4_TAXCH</name>
<feature type="non-terminal residue" evidence="1">
    <location>
        <position position="65"/>
    </location>
</feature>